<evidence type="ECO:0000313" key="1">
    <source>
        <dbReference type="EMBL" id="RPB05361.1"/>
    </source>
</evidence>
<accession>A0A3N4KAC7</accession>
<protein>
    <submittedName>
        <fullName evidence="1">Uncharacterized protein</fullName>
    </submittedName>
</protein>
<sequence length="126" mass="14673">MAMNLYSKRNPERPRPVSHNWHLSFLDRHPELGIKYSRQIEHLQVEAQQDYFVFVNFFERVLIYGKDLRQHNGALRACDGGREMVTVIETICADGSQLLPMIIFKGDGIQESWVENSHLCMPDEVL</sequence>
<name>A0A3N4KAC7_9PEZI</name>
<dbReference type="Proteomes" id="UP000276215">
    <property type="component" value="Unassembled WGS sequence"/>
</dbReference>
<reference evidence="1 2" key="1">
    <citation type="journal article" date="2018" name="Nat. Ecol. Evol.">
        <title>Pezizomycetes genomes reveal the molecular basis of ectomycorrhizal truffle lifestyle.</title>
        <authorList>
            <person name="Murat C."/>
            <person name="Payen T."/>
            <person name="Noel B."/>
            <person name="Kuo A."/>
            <person name="Morin E."/>
            <person name="Chen J."/>
            <person name="Kohler A."/>
            <person name="Krizsan K."/>
            <person name="Balestrini R."/>
            <person name="Da Silva C."/>
            <person name="Montanini B."/>
            <person name="Hainaut M."/>
            <person name="Levati E."/>
            <person name="Barry K.W."/>
            <person name="Belfiori B."/>
            <person name="Cichocki N."/>
            <person name="Clum A."/>
            <person name="Dockter R.B."/>
            <person name="Fauchery L."/>
            <person name="Guy J."/>
            <person name="Iotti M."/>
            <person name="Le Tacon F."/>
            <person name="Lindquist E.A."/>
            <person name="Lipzen A."/>
            <person name="Malagnac F."/>
            <person name="Mello A."/>
            <person name="Molinier V."/>
            <person name="Miyauchi S."/>
            <person name="Poulain J."/>
            <person name="Riccioni C."/>
            <person name="Rubini A."/>
            <person name="Sitrit Y."/>
            <person name="Splivallo R."/>
            <person name="Traeger S."/>
            <person name="Wang M."/>
            <person name="Zifcakova L."/>
            <person name="Wipf D."/>
            <person name="Zambonelli A."/>
            <person name="Paolocci F."/>
            <person name="Nowrousian M."/>
            <person name="Ottonello S."/>
            <person name="Baldrian P."/>
            <person name="Spatafora J.W."/>
            <person name="Henrissat B."/>
            <person name="Nagy L.G."/>
            <person name="Aury J.M."/>
            <person name="Wincker P."/>
            <person name="Grigoriev I.V."/>
            <person name="Bonfante P."/>
            <person name="Martin F.M."/>
        </authorList>
    </citation>
    <scope>NUCLEOTIDE SEQUENCE [LARGE SCALE GENOMIC DNA]</scope>
    <source>
        <strain evidence="1 2">120613-1</strain>
    </source>
</reference>
<dbReference type="OrthoDB" id="5469696at2759"/>
<gene>
    <name evidence="1" type="ORF">L873DRAFT_1797697</name>
</gene>
<proteinExistence type="predicted"/>
<evidence type="ECO:0000313" key="2">
    <source>
        <dbReference type="Proteomes" id="UP000276215"/>
    </source>
</evidence>
<feature type="non-terminal residue" evidence="1">
    <location>
        <position position="126"/>
    </location>
</feature>
<keyword evidence="2" id="KW-1185">Reference proteome</keyword>
<dbReference type="AlphaFoldDB" id="A0A3N4KAC7"/>
<dbReference type="EMBL" id="ML120353">
    <property type="protein sequence ID" value="RPB05361.1"/>
    <property type="molecule type" value="Genomic_DNA"/>
</dbReference>
<organism evidence="1 2">
    <name type="scientific">Choiromyces venosus 120613-1</name>
    <dbReference type="NCBI Taxonomy" id="1336337"/>
    <lineage>
        <taxon>Eukaryota</taxon>
        <taxon>Fungi</taxon>
        <taxon>Dikarya</taxon>
        <taxon>Ascomycota</taxon>
        <taxon>Pezizomycotina</taxon>
        <taxon>Pezizomycetes</taxon>
        <taxon>Pezizales</taxon>
        <taxon>Tuberaceae</taxon>
        <taxon>Choiromyces</taxon>
    </lineage>
</organism>